<dbReference type="Proteomes" id="UP000292702">
    <property type="component" value="Unassembled WGS sequence"/>
</dbReference>
<evidence type="ECO:0000313" key="1">
    <source>
        <dbReference type="EMBL" id="TCD67937.1"/>
    </source>
</evidence>
<sequence length="308" mass="35283">MCVAKWPVNDEAYDWDPYITSPPLIKFFGILENSPSHFPNVRSLTLAAVPLGSPTLMAINALPKLREMYIRNWDLEYGTVTDDIFEDRIPQHPVRKLTTLVVEDVYCTRFPSLVAMIDRAKLEKLVVCEWSCAEMVLSENVKMPMLKELTMLFTYRRAVQVEHLILAWAAIGRMPALETFRLDIPTGEGALLAGMDPIALMGSVPRNLHTLRVSSYLAPFFVKRCPIRELSLNFNTFPTLQLEEQFTLMREIRRSTRGVVEDVGSPVRLLQRADLAPYFQHVRNLTVLYVRSEWPGYGRVSGESSYWL</sequence>
<comment type="caution">
    <text evidence="1">The sequence shown here is derived from an EMBL/GenBank/DDBJ whole genome shotgun (WGS) entry which is preliminary data.</text>
</comment>
<reference evidence="1 2" key="1">
    <citation type="submission" date="2018-11" db="EMBL/GenBank/DDBJ databases">
        <title>Genome assembly of Steccherinum ochraceum LE-BIN_3174, the white-rot fungus of the Steccherinaceae family (The Residual Polyporoid clade, Polyporales, Basidiomycota).</title>
        <authorList>
            <person name="Fedorova T.V."/>
            <person name="Glazunova O.A."/>
            <person name="Landesman E.O."/>
            <person name="Moiseenko K.V."/>
            <person name="Psurtseva N.V."/>
            <person name="Savinova O.S."/>
            <person name="Shakhova N.V."/>
            <person name="Tyazhelova T.V."/>
            <person name="Vasina D.V."/>
        </authorList>
    </citation>
    <scope>NUCLEOTIDE SEQUENCE [LARGE SCALE GENOMIC DNA]</scope>
    <source>
        <strain evidence="1 2">LE-BIN_3174</strain>
    </source>
</reference>
<organism evidence="1 2">
    <name type="scientific">Steccherinum ochraceum</name>
    <dbReference type="NCBI Taxonomy" id="92696"/>
    <lineage>
        <taxon>Eukaryota</taxon>
        <taxon>Fungi</taxon>
        <taxon>Dikarya</taxon>
        <taxon>Basidiomycota</taxon>
        <taxon>Agaricomycotina</taxon>
        <taxon>Agaricomycetes</taxon>
        <taxon>Polyporales</taxon>
        <taxon>Steccherinaceae</taxon>
        <taxon>Steccherinum</taxon>
    </lineage>
</organism>
<dbReference type="AlphaFoldDB" id="A0A4V2MWX2"/>
<proteinExistence type="predicted"/>
<protein>
    <recommendedName>
        <fullName evidence="3">F-box domain-containing protein</fullName>
    </recommendedName>
</protein>
<keyword evidence="2" id="KW-1185">Reference proteome</keyword>
<accession>A0A4V2MWX2</accession>
<evidence type="ECO:0008006" key="3">
    <source>
        <dbReference type="Google" id="ProtNLM"/>
    </source>
</evidence>
<gene>
    <name evidence="1" type="ORF">EIP91_011801</name>
</gene>
<name>A0A4V2MWX2_9APHY</name>
<dbReference type="SUPFAM" id="SSF52047">
    <property type="entry name" value="RNI-like"/>
    <property type="match status" value="1"/>
</dbReference>
<evidence type="ECO:0000313" key="2">
    <source>
        <dbReference type="Proteomes" id="UP000292702"/>
    </source>
</evidence>
<dbReference type="EMBL" id="RWJN01000081">
    <property type="protein sequence ID" value="TCD67937.1"/>
    <property type="molecule type" value="Genomic_DNA"/>
</dbReference>